<feature type="transmembrane region" description="Helical" evidence="6">
    <location>
        <begin position="334"/>
        <end position="356"/>
    </location>
</feature>
<sequence>MFSESLMKPSDQRDADPTVIKDASRFLAQSQSRLSNFGQPDGEPSSRQPQDGTSRFLRHPGRSTYQSRLGNPYQTGPRPGAFGSRYNSSQDAAPLFHSALNEFQDEDEDDAREATDFRALQRSRRVFISSRIDESSASENDNSHASLGESGEQDSRVYEDGGRPMGIKSSWNGESSFRDRTSRQTRKDDAKDPGVARTTRHDSDSSDGKMVDIGLESAVLDNDVPEDLLQETPTDADPPAFQQFRNPKTSLYDPRPIRNETIMEEDEPIEDTMADVPPAPGHTEMFQNDQFFAWIYLIAMASLFSTFVLVWLHTSTPSNKTPLGDTIYTTLHGSFYLLAVDTVVAIIVAMVWMALLRSFARPLVILIIVGSPIVLFSFSLYPFISSFQGDSKRLALQDTVMRWLSLVPAAAAIGLIWLINRSRFQLHKAIELLEFSTRILAANPALVVLGFGSLVFVVGWTWIWLGMFTRVFLSGYFSKSLSAFIIGAATWWIGVYFFLMYLWTLSVGTGVIRATTAGTVSNWYFHRNRQPPTPSNAVVLDALGHATNSTFGTICAATLLQLGVRVPLLILPARFARLINLAAFSLIPASITLLTNPLVLTYAAIHSVPLMESASRLSRMPFLNVNEGTTTHLMPGTWNRRNHNANGLVPYGLAKLLLNVTRMVMSLALGFAGWVMTAHQLEGQRPDGMGYRGSAYAYVVGLVAGAIGFSILGSLESILVGILDAVVVCYGSERKLGSGRMGYCMEAAHLFGDDDDDRDAV</sequence>
<dbReference type="PANTHER" id="PTHR12385:SF88">
    <property type="entry name" value="CHOLINE TRANSPORTER-LIKE PROTEIN CTL1"/>
    <property type="match status" value="1"/>
</dbReference>
<dbReference type="Proteomes" id="UP001408356">
    <property type="component" value="Unassembled WGS sequence"/>
</dbReference>
<feature type="transmembrane region" description="Helical" evidence="6">
    <location>
        <begin position="291"/>
        <end position="314"/>
    </location>
</feature>
<evidence type="ECO:0000256" key="6">
    <source>
        <dbReference type="RuleBase" id="RU368066"/>
    </source>
</evidence>
<feature type="transmembrane region" description="Helical" evidence="6">
    <location>
        <begin position="483"/>
        <end position="503"/>
    </location>
</feature>
<evidence type="ECO:0000256" key="7">
    <source>
        <dbReference type="SAM" id="MobiDB-lite"/>
    </source>
</evidence>
<reference evidence="8 9" key="1">
    <citation type="journal article" date="2024" name="J. Plant Pathol.">
        <title>Sequence and assembly of the genome of Seiridium unicorne, isolate CBS 538.82, causal agent of cypress canker disease.</title>
        <authorList>
            <person name="Scali E."/>
            <person name="Rocca G.D."/>
            <person name="Danti R."/>
            <person name="Garbelotto M."/>
            <person name="Barberini S."/>
            <person name="Baroncelli R."/>
            <person name="Emiliani G."/>
        </authorList>
    </citation>
    <scope>NUCLEOTIDE SEQUENCE [LARGE SCALE GENOMIC DNA]</scope>
    <source>
        <strain evidence="8 9">BM-138-508</strain>
    </source>
</reference>
<feature type="transmembrane region" description="Helical" evidence="6">
    <location>
        <begin position="656"/>
        <end position="675"/>
    </location>
</feature>
<evidence type="ECO:0000313" key="9">
    <source>
        <dbReference type="Proteomes" id="UP001408356"/>
    </source>
</evidence>
<dbReference type="PANTHER" id="PTHR12385">
    <property type="entry name" value="CHOLINE TRANSPORTER-LIKE (SLC FAMILY 44)"/>
    <property type="match status" value="1"/>
</dbReference>
<protein>
    <recommendedName>
        <fullName evidence="6">Protein PNS1</fullName>
    </recommendedName>
</protein>
<dbReference type="Pfam" id="PF04515">
    <property type="entry name" value="Choline_transpo"/>
    <property type="match status" value="1"/>
</dbReference>
<comment type="function">
    <text evidence="6">Probably involved in transport through the plasma membrane.</text>
</comment>
<feature type="transmembrane region" description="Helical" evidence="6">
    <location>
        <begin position="695"/>
        <end position="715"/>
    </location>
</feature>
<organism evidence="8 9">
    <name type="scientific">Seiridium unicorne</name>
    <dbReference type="NCBI Taxonomy" id="138068"/>
    <lineage>
        <taxon>Eukaryota</taxon>
        <taxon>Fungi</taxon>
        <taxon>Dikarya</taxon>
        <taxon>Ascomycota</taxon>
        <taxon>Pezizomycotina</taxon>
        <taxon>Sordariomycetes</taxon>
        <taxon>Xylariomycetidae</taxon>
        <taxon>Amphisphaeriales</taxon>
        <taxon>Sporocadaceae</taxon>
        <taxon>Seiridium</taxon>
    </lineage>
</organism>
<keyword evidence="4 6" id="KW-1133">Transmembrane helix</keyword>
<feature type="transmembrane region" description="Helical" evidence="6">
    <location>
        <begin position="440"/>
        <end position="463"/>
    </location>
</feature>
<feature type="transmembrane region" description="Helical" evidence="6">
    <location>
        <begin position="578"/>
        <end position="605"/>
    </location>
</feature>
<proteinExistence type="inferred from homology"/>
<dbReference type="EMBL" id="JARVKF010000002">
    <property type="protein sequence ID" value="KAK9426416.1"/>
    <property type="molecule type" value="Genomic_DNA"/>
</dbReference>
<feature type="compositionally biased region" description="Polar residues" evidence="7">
    <location>
        <begin position="63"/>
        <end position="74"/>
    </location>
</feature>
<accession>A0ABR2VIV2</accession>
<evidence type="ECO:0000256" key="4">
    <source>
        <dbReference type="ARBA" id="ARBA00022989"/>
    </source>
</evidence>
<gene>
    <name evidence="8" type="ORF">SUNI508_02857</name>
</gene>
<comment type="similarity">
    <text evidence="2 6">Belongs to the CTL (choline transporter-like) family.</text>
</comment>
<feature type="region of interest" description="Disordered" evidence="7">
    <location>
        <begin position="1"/>
        <end position="20"/>
    </location>
</feature>
<dbReference type="InterPro" id="IPR007603">
    <property type="entry name" value="Choline_transptr-like"/>
</dbReference>
<feature type="region of interest" description="Disordered" evidence="7">
    <location>
        <begin position="228"/>
        <end position="254"/>
    </location>
</feature>
<name>A0ABR2VIV2_9PEZI</name>
<feature type="region of interest" description="Disordered" evidence="7">
    <location>
        <begin position="29"/>
        <end position="210"/>
    </location>
</feature>
<feature type="transmembrane region" description="Helical" evidence="6">
    <location>
        <begin position="400"/>
        <end position="419"/>
    </location>
</feature>
<keyword evidence="3 6" id="KW-0812">Transmembrane</keyword>
<keyword evidence="5 6" id="KW-0472">Membrane</keyword>
<keyword evidence="9" id="KW-1185">Reference proteome</keyword>
<evidence type="ECO:0000256" key="3">
    <source>
        <dbReference type="ARBA" id="ARBA00022692"/>
    </source>
</evidence>
<comment type="caution">
    <text evidence="8">The sequence shown here is derived from an EMBL/GenBank/DDBJ whole genome shotgun (WGS) entry which is preliminary data.</text>
</comment>
<feature type="compositionally biased region" description="Polar residues" evidence="7">
    <location>
        <begin position="29"/>
        <end position="38"/>
    </location>
</feature>
<feature type="compositionally biased region" description="Basic and acidic residues" evidence="7">
    <location>
        <begin position="176"/>
        <end position="210"/>
    </location>
</feature>
<feature type="compositionally biased region" description="Polar residues" evidence="7">
    <location>
        <begin position="135"/>
        <end position="145"/>
    </location>
</feature>
<comment type="subcellular location">
    <subcellularLocation>
        <location evidence="6">Cell membrane</location>
        <topology evidence="6">Multi-pass membrane protein</topology>
    </subcellularLocation>
    <subcellularLocation>
        <location evidence="1">Membrane</location>
        <topology evidence="1">Multi-pass membrane protein</topology>
    </subcellularLocation>
</comment>
<feature type="transmembrane region" description="Helical" evidence="6">
    <location>
        <begin position="363"/>
        <end position="384"/>
    </location>
</feature>
<evidence type="ECO:0000256" key="2">
    <source>
        <dbReference type="ARBA" id="ARBA00007168"/>
    </source>
</evidence>
<evidence type="ECO:0000256" key="5">
    <source>
        <dbReference type="ARBA" id="ARBA00023136"/>
    </source>
</evidence>
<evidence type="ECO:0000313" key="8">
    <source>
        <dbReference type="EMBL" id="KAK9426416.1"/>
    </source>
</evidence>
<feature type="compositionally biased region" description="Basic and acidic residues" evidence="7">
    <location>
        <begin position="153"/>
        <end position="162"/>
    </location>
</feature>
<evidence type="ECO:0000256" key="1">
    <source>
        <dbReference type="ARBA" id="ARBA00004141"/>
    </source>
</evidence>